<dbReference type="Proteomes" id="UP001580407">
    <property type="component" value="Unassembled WGS sequence"/>
</dbReference>
<dbReference type="RefSeq" id="WP_375526786.1">
    <property type="nucleotide sequence ID" value="NZ_JBHILM010000022.1"/>
</dbReference>
<protein>
    <recommendedName>
        <fullName evidence="3">CopG family transcriptional regulator</fullName>
    </recommendedName>
</protein>
<sequence length="74" mass="8600">MSVPNNEFEQIIDQLNDRNKVVAKSFLSWLLDKQLDEEDEYLTASDLEAIEKGRLEFQNGQTKSLGDLKREIEI</sequence>
<organism evidence="1 2">
    <name type="scientific">Paenibacillus terreus</name>
    <dbReference type="NCBI Taxonomy" id="1387834"/>
    <lineage>
        <taxon>Bacteria</taxon>
        <taxon>Bacillati</taxon>
        <taxon>Bacillota</taxon>
        <taxon>Bacilli</taxon>
        <taxon>Bacillales</taxon>
        <taxon>Paenibacillaceae</taxon>
        <taxon>Paenibacillus</taxon>
    </lineage>
</organism>
<accession>A0ABV5BBG1</accession>
<dbReference type="EMBL" id="JBHILM010000022">
    <property type="protein sequence ID" value="MFB5683046.1"/>
    <property type="molecule type" value="Genomic_DNA"/>
</dbReference>
<reference evidence="1 2" key="1">
    <citation type="submission" date="2024-09" db="EMBL/GenBank/DDBJ databases">
        <authorList>
            <person name="Ruan L."/>
        </authorList>
    </citation>
    <scope>NUCLEOTIDE SEQUENCE [LARGE SCALE GENOMIC DNA]</scope>
    <source>
        <strain evidence="1 2">D33</strain>
    </source>
</reference>
<evidence type="ECO:0000313" key="1">
    <source>
        <dbReference type="EMBL" id="MFB5683046.1"/>
    </source>
</evidence>
<gene>
    <name evidence="1" type="ORF">ACE3NQ_19190</name>
</gene>
<keyword evidence="2" id="KW-1185">Reference proteome</keyword>
<name>A0ABV5BBG1_9BACL</name>
<evidence type="ECO:0008006" key="3">
    <source>
        <dbReference type="Google" id="ProtNLM"/>
    </source>
</evidence>
<proteinExistence type="predicted"/>
<comment type="caution">
    <text evidence="1">The sequence shown here is derived from an EMBL/GenBank/DDBJ whole genome shotgun (WGS) entry which is preliminary data.</text>
</comment>
<evidence type="ECO:0000313" key="2">
    <source>
        <dbReference type="Proteomes" id="UP001580407"/>
    </source>
</evidence>